<dbReference type="AlphaFoldDB" id="A0A7S8FG91"/>
<accession>A0A7S8FG91</accession>
<name>A0A7S8FG91_9BACT</name>
<dbReference type="EMBL" id="CP047423">
    <property type="protein sequence ID" value="QPD05275.1"/>
    <property type="molecule type" value="Genomic_DNA"/>
</dbReference>
<protein>
    <recommendedName>
        <fullName evidence="4">Low temperature-induced protein</fullName>
    </recommendedName>
</protein>
<keyword evidence="1" id="KW-0732">Signal</keyword>
<dbReference type="KEGG" id="nkf:Nkreftii_003049"/>
<organism evidence="2 3">
    <name type="scientific">Candidatus Nitrospira kreftii</name>
    <dbReference type="NCBI Taxonomy" id="2652173"/>
    <lineage>
        <taxon>Bacteria</taxon>
        <taxon>Pseudomonadati</taxon>
        <taxon>Nitrospirota</taxon>
        <taxon>Nitrospiria</taxon>
        <taxon>Nitrospirales</taxon>
        <taxon>Nitrospiraceae</taxon>
        <taxon>Nitrospira</taxon>
    </lineage>
</organism>
<feature type="chain" id="PRO_5032883448" description="Low temperature-induced protein" evidence="1">
    <location>
        <begin position="28"/>
        <end position="125"/>
    </location>
</feature>
<evidence type="ECO:0008006" key="4">
    <source>
        <dbReference type="Google" id="ProtNLM"/>
    </source>
</evidence>
<reference evidence="2 3" key="1">
    <citation type="journal article" date="2020" name="ISME J.">
        <title>Enrichment and physiological characterization of a novel comammox Nitrospira indicates ammonium inhibition of complete nitrification.</title>
        <authorList>
            <person name="Sakoula D."/>
            <person name="Koch H."/>
            <person name="Frank J."/>
            <person name="Jetten M.S.M."/>
            <person name="van Kessel M.A.H.J."/>
            <person name="Lucker S."/>
        </authorList>
    </citation>
    <scope>NUCLEOTIDE SEQUENCE [LARGE SCALE GENOMIC DNA]</scope>
    <source>
        <strain evidence="2">Comreactor17</strain>
    </source>
</reference>
<evidence type="ECO:0000313" key="3">
    <source>
        <dbReference type="Proteomes" id="UP000593737"/>
    </source>
</evidence>
<evidence type="ECO:0000313" key="2">
    <source>
        <dbReference type="EMBL" id="QPD05275.1"/>
    </source>
</evidence>
<gene>
    <name evidence="2" type="ORF">Nkreftii_003049</name>
</gene>
<dbReference type="Proteomes" id="UP000593737">
    <property type="component" value="Chromosome"/>
</dbReference>
<sequence>MINTMNNFLRTCLVVGAVLFGVSFALANPSMLPNHPGYPMGKAIDPVGGQSLANDPGEKNAVGDQALQEAAVTDVDHVIQSLSSNRQDERILEKPGAGLLPRVEGPVIKIEPPVQEGSKVTSEQK</sequence>
<evidence type="ECO:0000256" key="1">
    <source>
        <dbReference type="SAM" id="SignalP"/>
    </source>
</evidence>
<proteinExistence type="predicted"/>
<feature type="signal peptide" evidence="1">
    <location>
        <begin position="1"/>
        <end position="27"/>
    </location>
</feature>